<dbReference type="EMBL" id="PIQI01000011">
    <property type="protein sequence ID" value="PJZ06382.1"/>
    <property type="molecule type" value="Genomic_DNA"/>
</dbReference>
<proteinExistence type="predicted"/>
<sequence length="120" mass="13826">MMPMFFKAPLTTMLEKFGRVSIIIKKNNIEAVEDIRMLFFMLVFRFFSVKNNMAGKCEIKIKVIETPINTNTPALLSAVLRRKKNDIGTIAVIPESKEIAEMIHFSLIKFLLLISFPFLK</sequence>
<name>A0A2M9WFQ7_9GAMM</name>
<keyword evidence="2" id="KW-1185">Reference proteome</keyword>
<protein>
    <submittedName>
        <fullName evidence="1">Uncharacterized protein</fullName>
    </submittedName>
</protein>
<evidence type="ECO:0000313" key="1">
    <source>
        <dbReference type="EMBL" id="PJZ06382.1"/>
    </source>
</evidence>
<comment type="caution">
    <text evidence="1">The sequence shown here is derived from an EMBL/GenBank/DDBJ whole genome shotgun (WGS) entry which is preliminary data.</text>
</comment>
<gene>
    <name evidence="1" type="ORF">PRCB_06575</name>
</gene>
<reference evidence="1 2" key="1">
    <citation type="submission" date="2017-11" db="EMBL/GenBank/DDBJ databases">
        <title>The genome sequence of Pantoea rodasii DSM 26611.</title>
        <authorList>
            <person name="Gao J."/>
            <person name="Mao X."/>
            <person name="Sun J."/>
        </authorList>
    </citation>
    <scope>NUCLEOTIDE SEQUENCE [LARGE SCALE GENOMIC DNA]</scope>
    <source>
        <strain evidence="1 2">DSM 26611</strain>
    </source>
</reference>
<dbReference type="Proteomes" id="UP000232062">
    <property type="component" value="Unassembled WGS sequence"/>
</dbReference>
<dbReference type="AlphaFoldDB" id="A0A2M9WFQ7"/>
<organism evidence="1 2">
    <name type="scientific">Pantoea rodasii</name>
    <dbReference type="NCBI Taxonomy" id="1076549"/>
    <lineage>
        <taxon>Bacteria</taxon>
        <taxon>Pseudomonadati</taxon>
        <taxon>Pseudomonadota</taxon>
        <taxon>Gammaproteobacteria</taxon>
        <taxon>Enterobacterales</taxon>
        <taxon>Erwiniaceae</taxon>
        <taxon>Pantoea</taxon>
    </lineage>
</organism>
<evidence type="ECO:0000313" key="2">
    <source>
        <dbReference type="Proteomes" id="UP000232062"/>
    </source>
</evidence>
<accession>A0A2M9WFQ7</accession>